<dbReference type="PANTHER" id="PTHR48047">
    <property type="entry name" value="GLYCOSYLTRANSFERASE"/>
    <property type="match status" value="1"/>
</dbReference>
<protein>
    <recommendedName>
        <fullName evidence="5">Glycosyltransferase</fullName>
        <ecNumber evidence="5">2.4.1.-</ecNumber>
    </recommendedName>
</protein>
<dbReference type="Gene3D" id="3.40.50.2000">
    <property type="entry name" value="Glycogen Phosphorylase B"/>
    <property type="match status" value="3"/>
</dbReference>
<dbReference type="PANTHER" id="PTHR48047:SF45">
    <property type="entry name" value="SCOPOLETIN GLUCOSYLTRANSFERASE-LIKE"/>
    <property type="match status" value="1"/>
</dbReference>
<comment type="caution">
    <text evidence="6">The sequence shown here is derived from an EMBL/GenBank/DDBJ whole genome shotgun (WGS) entry which is preliminary data.</text>
</comment>
<dbReference type="AlphaFoldDB" id="A0A9Q1KW84"/>
<dbReference type="FunFam" id="3.40.50.2000:FF:000047">
    <property type="entry name" value="Glycosyltransferase"/>
    <property type="match status" value="1"/>
</dbReference>
<evidence type="ECO:0000256" key="5">
    <source>
        <dbReference type="RuleBase" id="RU362057"/>
    </source>
</evidence>
<sequence>MASEQTQFHIFFLPYLVPGHMIPTLDLARLFATRSVKCTIITTPLNIPFFAEATKTDSQKLGIEINLLSVKFPYEEPGFPKECKSTQNFFKSIAELQHPFGALMEEFHPNCLVADFQFPWANSVAKHLGVPCLSFDVCSYIYPCVSSNLNRYQPHKEVSSDSEHFVVPGLPHEVKLRRAELAPYEKGESEKWMIELVDRIWEGQRECYGVIKNSFYELEPDYADYYENNMGFRHWHIGPLFIYFEGKGNECNQVGKKSSIDVEECLRWLDEKRDNSVIYVCFGSMSNVAYGQLDEIARALESLVQNFILVVRNKEDTNGWVLDGFEDKVKGQGLVIRGWAPQRLILEHQAVGGFVSHCGWNSILEGVVAGLPMVTWPRHAEQFYNEKLVTDVLRIGVPLGVKGWAGTLDENGDVIGKDEIATAISKIVVGKEAEDMRKRAQELKKMARRAIQEGGSSYSHLTALIEELKAYKIASNGFRSQNITSSTYTSFLTWSLRAHMIPTLDMARLFATRNIKSAIISTPFNIRSLLQPLNLGVGNGADYVGFMLARL</sequence>
<keyword evidence="2 4" id="KW-0328">Glycosyltransferase</keyword>
<dbReference type="GO" id="GO:0035251">
    <property type="term" value="F:UDP-glucosyltransferase activity"/>
    <property type="evidence" value="ECO:0007669"/>
    <property type="project" value="TreeGrafter"/>
</dbReference>
<dbReference type="InterPro" id="IPR035595">
    <property type="entry name" value="UDP_glycos_trans_CS"/>
</dbReference>
<gene>
    <name evidence="6" type="ORF">Cgig2_032635</name>
</gene>
<evidence type="ECO:0000256" key="4">
    <source>
        <dbReference type="RuleBase" id="RU003718"/>
    </source>
</evidence>
<dbReference type="PROSITE" id="PS00375">
    <property type="entry name" value="UDPGT"/>
    <property type="match status" value="1"/>
</dbReference>
<evidence type="ECO:0000256" key="3">
    <source>
        <dbReference type="ARBA" id="ARBA00022679"/>
    </source>
</evidence>
<dbReference type="EC" id="2.4.1.-" evidence="5"/>
<dbReference type="CDD" id="cd03784">
    <property type="entry name" value="GT1_Gtf-like"/>
    <property type="match status" value="1"/>
</dbReference>
<dbReference type="Pfam" id="PF00201">
    <property type="entry name" value="UDPGT"/>
    <property type="match status" value="1"/>
</dbReference>
<name>A0A9Q1KW84_9CARY</name>
<organism evidence="6 7">
    <name type="scientific">Carnegiea gigantea</name>
    <dbReference type="NCBI Taxonomy" id="171969"/>
    <lineage>
        <taxon>Eukaryota</taxon>
        <taxon>Viridiplantae</taxon>
        <taxon>Streptophyta</taxon>
        <taxon>Embryophyta</taxon>
        <taxon>Tracheophyta</taxon>
        <taxon>Spermatophyta</taxon>
        <taxon>Magnoliopsida</taxon>
        <taxon>eudicotyledons</taxon>
        <taxon>Gunneridae</taxon>
        <taxon>Pentapetalae</taxon>
        <taxon>Caryophyllales</taxon>
        <taxon>Cactineae</taxon>
        <taxon>Cactaceae</taxon>
        <taxon>Cactoideae</taxon>
        <taxon>Echinocereeae</taxon>
        <taxon>Carnegiea</taxon>
    </lineage>
</organism>
<evidence type="ECO:0000256" key="2">
    <source>
        <dbReference type="ARBA" id="ARBA00022676"/>
    </source>
</evidence>
<evidence type="ECO:0000256" key="1">
    <source>
        <dbReference type="ARBA" id="ARBA00009995"/>
    </source>
</evidence>
<evidence type="ECO:0000313" key="6">
    <source>
        <dbReference type="EMBL" id="KAJ8451010.1"/>
    </source>
</evidence>
<dbReference type="EMBL" id="JAKOGI010000012">
    <property type="protein sequence ID" value="KAJ8451010.1"/>
    <property type="molecule type" value="Genomic_DNA"/>
</dbReference>
<dbReference type="SUPFAM" id="SSF53756">
    <property type="entry name" value="UDP-Glycosyltransferase/glycogen phosphorylase"/>
    <property type="match status" value="1"/>
</dbReference>
<proteinExistence type="inferred from homology"/>
<dbReference type="OrthoDB" id="5835829at2759"/>
<dbReference type="InterPro" id="IPR002213">
    <property type="entry name" value="UDP_glucos_trans"/>
</dbReference>
<keyword evidence="7" id="KW-1185">Reference proteome</keyword>
<dbReference type="Proteomes" id="UP001153076">
    <property type="component" value="Unassembled WGS sequence"/>
</dbReference>
<accession>A0A9Q1KW84</accession>
<comment type="similarity">
    <text evidence="1 4">Belongs to the UDP-glycosyltransferase family.</text>
</comment>
<evidence type="ECO:0000313" key="7">
    <source>
        <dbReference type="Proteomes" id="UP001153076"/>
    </source>
</evidence>
<keyword evidence="3 4" id="KW-0808">Transferase</keyword>
<reference evidence="6" key="1">
    <citation type="submission" date="2022-04" db="EMBL/GenBank/DDBJ databases">
        <title>Carnegiea gigantea Genome sequencing and assembly v2.</title>
        <authorList>
            <person name="Copetti D."/>
            <person name="Sanderson M.J."/>
            <person name="Burquez A."/>
            <person name="Wojciechowski M.F."/>
        </authorList>
    </citation>
    <scope>NUCLEOTIDE SEQUENCE</scope>
    <source>
        <strain evidence="6">SGP5-SGP5p</strain>
        <tissue evidence="6">Aerial part</tissue>
    </source>
</reference>